<dbReference type="Pfam" id="PF25984">
    <property type="entry name" value="BSH_YknX"/>
    <property type="match status" value="1"/>
</dbReference>
<dbReference type="PANTHER" id="PTHR32347:SF14">
    <property type="entry name" value="EFFLUX SYSTEM COMPONENT YKNX-RELATED"/>
    <property type="match status" value="1"/>
</dbReference>
<reference evidence="9 10" key="1">
    <citation type="journal article" date="2005" name="Int. J. Syst. Evol. Microbiol.">
        <title>Bacillus cibi sp. nov., isolated from jeotgal, a traditional Korean fermented seafood.</title>
        <authorList>
            <person name="Yoon J.H."/>
            <person name="Lee C.H."/>
            <person name="Oh T.K."/>
        </authorList>
    </citation>
    <scope>NUCLEOTIDE SEQUENCE [LARGE SCALE GENOMIC DNA]</scope>
    <source>
        <strain evidence="9 10">DSM 16189</strain>
    </source>
</reference>
<dbReference type="OrthoDB" id="85226at2"/>
<evidence type="ECO:0000259" key="8">
    <source>
        <dbReference type="Pfam" id="PF25990"/>
    </source>
</evidence>
<accession>A0A084H359</accession>
<dbReference type="Pfam" id="PF25989">
    <property type="entry name" value="YknX_C"/>
    <property type="match status" value="1"/>
</dbReference>
<dbReference type="InterPro" id="IPR011053">
    <property type="entry name" value="Single_hybrid_motif"/>
</dbReference>
<comment type="caution">
    <text evidence="9">The sequence shown here is derived from an EMBL/GenBank/DDBJ whole genome shotgun (WGS) entry which is preliminary data.</text>
</comment>
<dbReference type="InterPro" id="IPR006143">
    <property type="entry name" value="RND_pump_MFP"/>
</dbReference>
<dbReference type="SUPFAM" id="SSF51230">
    <property type="entry name" value="Single hybrid motif"/>
    <property type="match status" value="1"/>
</dbReference>
<dbReference type="PANTHER" id="PTHR32347">
    <property type="entry name" value="EFFLUX SYSTEM COMPONENT YKNX-RELATED"/>
    <property type="match status" value="1"/>
</dbReference>
<dbReference type="Proteomes" id="UP000028549">
    <property type="component" value="Unassembled WGS sequence"/>
</dbReference>
<keyword evidence="10" id="KW-1185">Reference proteome</keyword>
<gene>
    <name evidence="9" type="ORF">GS18_0203595</name>
</gene>
<dbReference type="STRING" id="246786.GS18_0203595"/>
<proteinExistence type="inferred from homology"/>
<dbReference type="InterPro" id="IPR058639">
    <property type="entry name" value="BSH_YknX-like"/>
</dbReference>
<dbReference type="Pfam" id="PF25982">
    <property type="entry name" value="HH_YknX"/>
    <property type="match status" value="1"/>
</dbReference>
<dbReference type="Pfam" id="PF25990">
    <property type="entry name" value="Beta-barrel_YknX"/>
    <property type="match status" value="1"/>
</dbReference>
<dbReference type="GO" id="GO:0030313">
    <property type="term" value="C:cell envelope"/>
    <property type="evidence" value="ECO:0007669"/>
    <property type="project" value="UniProtKB-SubCell"/>
</dbReference>
<evidence type="ECO:0000313" key="10">
    <source>
        <dbReference type="Proteomes" id="UP000028549"/>
    </source>
</evidence>
<evidence type="ECO:0000259" key="6">
    <source>
        <dbReference type="Pfam" id="PF25984"/>
    </source>
</evidence>
<dbReference type="NCBIfam" id="TIGR01730">
    <property type="entry name" value="RND_mfp"/>
    <property type="match status" value="1"/>
</dbReference>
<organism evidence="9 10">
    <name type="scientific">Metabacillus indicus</name>
    <name type="common">Bacillus indicus</name>
    <dbReference type="NCBI Taxonomy" id="246786"/>
    <lineage>
        <taxon>Bacteria</taxon>
        <taxon>Bacillati</taxon>
        <taxon>Bacillota</taxon>
        <taxon>Bacilli</taxon>
        <taxon>Bacillales</taxon>
        <taxon>Bacillaceae</taxon>
        <taxon>Metabacillus</taxon>
    </lineage>
</organism>
<dbReference type="InterPro" id="IPR050465">
    <property type="entry name" value="UPF0194_transport"/>
</dbReference>
<evidence type="ECO:0000313" key="9">
    <source>
        <dbReference type="EMBL" id="KEZ54021.1"/>
    </source>
</evidence>
<feature type="coiled-coil region" evidence="4">
    <location>
        <begin position="88"/>
        <end position="182"/>
    </location>
</feature>
<feature type="domain" description="YknX-like beta-barrel" evidence="8">
    <location>
        <begin position="216"/>
        <end position="298"/>
    </location>
</feature>
<evidence type="ECO:0000259" key="7">
    <source>
        <dbReference type="Pfam" id="PF25989"/>
    </source>
</evidence>
<feature type="domain" description="YknX-like C-terminal permuted SH3-like" evidence="7">
    <location>
        <begin position="305"/>
        <end position="373"/>
    </location>
</feature>
<evidence type="ECO:0000259" key="5">
    <source>
        <dbReference type="Pfam" id="PF25982"/>
    </source>
</evidence>
<dbReference type="GO" id="GO:0016020">
    <property type="term" value="C:membrane"/>
    <property type="evidence" value="ECO:0007669"/>
    <property type="project" value="InterPro"/>
</dbReference>
<name>A0A084H359_METID</name>
<dbReference type="Gene3D" id="2.40.420.20">
    <property type="match status" value="1"/>
</dbReference>
<feature type="domain" description="YknX-like barrel-sandwich hybrid" evidence="6">
    <location>
        <begin position="60"/>
        <end position="211"/>
    </location>
</feature>
<comment type="similarity">
    <text evidence="2">Belongs to the membrane fusion protein (MFP) (TC 8.A.1) family.</text>
</comment>
<protein>
    <submittedName>
        <fullName evidence="9">Uncharacterized protein</fullName>
    </submittedName>
</protein>
<dbReference type="InterPro" id="IPR058637">
    <property type="entry name" value="YknX-like_C"/>
</dbReference>
<dbReference type="Gene3D" id="2.40.30.170">
    <property type="match status" value="1"/>
</dbReference>
<dbReference type="AlphaFoldDB" id="A0A084H359"/>
<dbReference type="InterPro" id="IPR058636">
    <property type="entry name" value="Beta-barrel_YknX"/>
</dbReference>
<comment type="subcellular location">
    <subcellularLocation>
        <location evidence="1">Cell envelope</location>
    </subcellularLocation>
</comment>
<dbReference type="EMBL" id="JNVC02000001">
    <property type="protein sequence ID" value="KEZ54021.1"/>
    <property type="molecule type" value="Genomic_DNA"/>
</dbReference>
<feature type="domain" description="YknX-like alpha-helical hairpin" evidence="5">
    <location>
        <begin position="94"/>
        <end position="177"/>
    </location>
</feature>
<keyword evidence="3 4" id="KW-0175">Coiled coil</keyword>
<dbReference type="InterPro" id="IPR058638">
    <property type="entry name" value="HH_YknX-like"/>
</dbReference>
<dbReference type="GO" id="GO:0022857">
    <property type="term" value="F:transmembrane transporter activity"/>
    <property type="evidence" value="ECO:0007669"/>
    <property type="project" value="InterPro"/>
</dbReference>
<evidence type="ECO:0000256" key="4">
    <source>
        <dbReference type="SAM" id="Coils"/>
    </source>
</evidence>
<sequence>MKKKVWISIGVAAIIVLLAGVNVYRAMNTEEVKVSTVNLSDREIVSNVMVPGTLKFQSEQYIFQEPEKGRIAEVLVKEGDAVKEGTPLLRYENEQAALEKEQNMLSIESSYLKISQLKNQLEDLDEKEKELANQTGKKEAEKTVEAERDQLKMELKMADIELRQLNLQKETVQKQLENLEVKSEMAGTVIAVEDQHAQSADGTLKAVIHIAKTDSYIVSGVLSEYDSLKVAKDQPVTLRSDVVTDAEWKGKVSKIGLLPEVAAGTMGTENTAVQYPVEVIIEGSEMKAKPGFKLIMEIETEKRNVQTVPVDAVKQDGEDYYVYTVEDGKTKKKTVEIGTASSDYMEIKEGLTDKDQVVAKPEDNLLSGTEVTVK</sequence>
<dbReference type="Gene3D" id="2.40.50.100">
    <property type="match status" value="1"/>
</dbReference>
<evidence type="ECO:0000256" key="3">
    <source>
        <dbReference type="ARBA" id="ARBA00023054"/>
    </source>
</evidence>
<dbReference type="RefSeq" id="WP_029565516.1">
    <property type="nucleotide sequence ID" value="NZ_JNVC02000001.1"/>
</dbReference>
<evidence type="ECO:0000256" key="1">
    <source>
        <dbReference type="ARBA" id="ARBA00004196"/>
    </source>
</evidence>
<evidence type="ECO:0000256" key="2">
    <source>
        <dbReference type="ARBA" id="ARBA00009477"/>
    </source>
</evidence>